<dbReference type="SUPFAM" id="SSF53927">
    <property type="entry name" value="Cytidine deaminase-like"/>
    <property type="match status" value="1"/>
</dbReference>
<dbReference type="OrthoDB" id="8841220at2759"/>
<dbReference type="GO" id="GO:0004126">
    <property type="term" value="F:cytidine deaminase activity"/>
    <property type="evidence" value="ECO:0007669"/>
    <property type="project" value="TreeGrafter"/>
</dbReference>
<evidence type="ECO:0000256" key="10">
    <source>
        <dbReference type="ARBA" id="ARBA00059767"/>
    </source>
</evidence>
<proteinExistence type="inferred from homology"/>
<evidence type="ECO:0000256" key="12">
    <source>
        <dbReference type="SAM" id="MobiDB-lite"/>
    </source>
</evidence>
<feature type="domain" description="CMP/dCMP-type deaminase" evidence="13">
    <location>
        <begin position="192"/>
        <end position="297"/>
    </location>
</feature>
<dbReference type="Pfam" id="PF18772">
    <property type="entry name" value="APOBEC2"/>
    <property type="match status" value="1"/>
</dbReference>
<keyword evidence="15" id="KW-1185">Reference proteome</keyword>
<dbReference type="PANTHER" id="PTHR13857">
    <property type="entry name" value="MRNA EDITING ENZYME"/>
    <property type="match status" value="1"/>
</dbReference>
<dbReference type="InterPro" id="IPR002125">
    <property type="entry name" value="CMP_dCMP_dom"/>
</dbReference>
<evidence type="ECO:0000256" key="4">
    <source>
        <dbReference type="ARBA" id="ARBA00012742"/>
    </source>
</evidence>
<comment type="similarity">
    <text evidence="2">Belongs to the cytidine and deoxycytidylate deaminase family.</text>
</comment>
<comment type="caution">
    <text evidence="14">The sequence shown here is derived from an EMBL/GenBank/DDBJ whole genome shotgun (WGS) entry which is preliminary data.</text>
</comment>
<evidence type="ECO:0000256" key="9">
    <source>
        <dbReference type="ARBA" id="ARBA00050382"/>
    </source>
</evidence>
<evidence type="ECO:0000313" key="15">
    <source>
        <dbReference type="Proteomes" id="UP000824219"/>
    </source>
</evidence>
<evidence type="ECO:0000256" key="11">
    <source>
        <dbReference type="ARBA" id="ARBA00076258"/>
    </source>
</evidence>
<feature type="compositionally biased region" description="Basic and acidic residues" evidence="12">
    <location>
        <begin position="98"/>
        <end position="140"/>
    </location>
</feature>
<evidence type="ECO:0000259" key="13">
    <source>
        <dbReference type="PROSITE" id="PS51747"/>
    </source>
</evidence>
<gene>
    <name evidence="14" type="ORF">KOW79_012774</name>
</gene>
<evidence type="ECO:0000313" key="14">
    <source>
        <dbReference type="EMBL" id="KAG7323072.1"/>
    </source>
</evidence>
<dbReference type="GO" id="GO:0006397">
    <property type="term" value="P:mRNA processing"/>
    <property type="evidence" value="ECO:0007669"/>
    <property type="project" value="UniProtKB-KW"/>
</dbReference>
<dbReference type="AlphaFoldDB" id="A0A9D3NLK1"/>
<dbReference type="InterPro" id="IPR016193">
    <property type="entry name" value="Cytidine_deaminase-like"/>
</dbReference>
<keyword evidence="8" id="KW-0862">Zinc</keyword>
<comment type="subunit">
    <text evidence="3">Homotetramer.</text>
</comment>
<accession>A0A9D3NLK1</accession>
<sequence>MASNSRVSILDYFNIVFEGENGKIESNCKACGTRIQAKRTVTSNFVTHLKRKHQAMYDEFLRKKDVKREAYSSGAILISIMADKKATSRVSTGKRKEKSAESKAEKETEKKVENNTESDKQKENDKVKKKPEPDEEKPKGNGETAQGAQGGAEDGEFQLEPIELPPFEIIVGDRLNPSFFKFQFKNVEYSSGRNKTFLCYQVDIKGGAAEPDGVRGYLEDEHTGAHAEEAFFQQVLPQYDKSLQYTVTWYTSSSPCAACANKLTEILRARKTLRLNIHCSRLFLWEEPEIQAGLKALAKAGCKLRMMRPVDFTYVWSTFVENEEDSFTPWEDCQENYEYYDEKLTDILQ</sequence>
<evidence type="ECO:0000256" key="3">
    <source>
        <dbReference type="ARBA" id="ARBA00011881"/>
    </source>
</evidence>
<evidence type="ECO:0000256" key="8">
    <source>
        <dbReference type="ARBA" id="ARBA00022833"/>
    </source>
</evidence>
<dbReference type="GO" id="GO:0005634">
    <property type="term" value="C:nucleus"/>
    <property type="evidence" value="ECO:0007669"/>
    <property type="project" value="TreeGrafter"/>
</dbReference>
<keyword evidence="7" id="KW-0378">Hydrolase</keyword>
<dbReference type="FunFam" id="3.40.140.10:FF:000031">
    <property type="entry name" value="Probable C-&gt;U-editing enzyme APOBEC-2"/>
    <property type="match status" value="1"/>
</dbReference>
<dbReference type="EC" id="3.5.4.36" evidence="4"/>
<dbReference type="CDD" id="cd01283">
    <property type="entry name" value="cytidine_deaminase"/>
    <property type="match status" value="1"/>
</dbReference>
<evidence type="ECO:0000256" key="6">
    <source>
        <dbReference type="ARBA" id="ARBA00022723"/>
    </source>
</evidence>
<dbReference type="GO" id="GO:0005737">
    <property type="term" value="C:cytoplasm"/>
    <property type="evidence" value="ECO:0007669"/>
    <property type="project" value="TreeGrafter"/>
</dbReference>
<protein>
    <recommendedName>
        <fullName evidence="4">mRNA(cytosine(6666)) deaminase</fullName>
        <ecNumber evidence="4">3.5.4.36</ecNumber>
    </recommendedName>
    <alternativeName>
        <fullName evidence="11">mRNA(cytosine(6666)) deaminase 2</fullName>
    </alternativeName>
</protein>
<dbReference type="PANTHER" id="PTHR13857:SF4">
    <property type="entry name" value="C-U-EDITING ENZYME APOBEC-2"/>
    <property type="match status" value="1"/>
</dbReference>
<name>A0A9D3NLK1_9TELE</name>
<dbReference type="Proteomes" id="UP000824219">
    <property type="component" value="Linkage Group LG15"/>
</dbReference>
<organism evidence="14 15">
    <name type="scientific">Hemibagrus wyckioides</name>
    <dbReference type="NCBI Taxonomy" id="337641"/>
    <lineage>
        <taxon>Eukaryota</taxon>
        <taxon>Metazoa</taxon>
        <taxon>Chordata</taxon>
        <taxon>Craniata</taxon>
        <taxon>Vertebrata</taxon>
        <taxon>Euteleostomi</taxon>
        <taxon>Actinopterygii</taxon>
        <taxon>Neopterygii</taxon>
        <taxon>Teleostei</taxon>
        <taxon>Ostariophysi</taxon>
        <taxon>Siluriformes</taxon>
        <taxon>Bagridae</taxon>
        <taxon>Hemibagrus</taxon>
    </lineage>
</organism>
<evidence type="ECO:0000256" key="1">
    <source>
        <dbReference type="ARBA" id="ARBA00001947"/>
    </source>
</evidence>
<comment type="cofactor">
    <cofactor evidence="1">
        <name>Zn(2+)</name>
        <dbReference type="ChEBI" id="CHEBI:29105"/>
    </cofactor>
</comment>
<dbReference type="InterPro" id="IPR050610">
    <property type="entry name" value="APOBEC_Cyt_Deaminase"/>
</dbReference>
<keyword evidence="6" id="KW-0479">Metal-binding</keyword>
<evidence type="ECO:0000256" key="5">
    <source>
        <dbReference type="ARBA" id="ARBA00022664"/>
    </source>
</evidence>
<feature type="region of interest" description="Disordered" evidence="12">
    <location>
        <begin position="87"/>
        <end position="152"/>
    </location>
</feature>
<reference evidence="14 15" key="1">
    <citation type="submission" date="2021-06" db="EMBL/GenBank/DDBJ databases">
        <title>Chromosome-level genome assembly of the red-tail catfish (Hemibagrus wyckioides).</title>
        <authorList>
            <person name="Shao F."/>
        </authorList>
    </citation>
    <scope>NUCLEOTIDE SEQUENCE [LARGE SCALE GENOMIC DNA]</scope>
    <source>
        <strain evidence="14">EC202008001</strain>
        <tissue evidence="14">Blood</tissue>
    </source>
</reference>
<dbReference type="GO" id="GO:0046872">
    <property type="term" value="F:metal ion binding"/>
    <property type="evidence" value="ECO:0007669"/>
    <property type="project" value="UniProtKB-KW"/>
</dbReference>
<comment type="catalytic activity">
    <reaction evidence="9">
        <text>cytidine(6666) in apoB mRNA + H2O + H(+) = uridine(6666) in apoB mRNA + NH4(+)</text>
        <dbReference type="Rhea" id="RHEA:21772"/>
        <dbReference type="Rhea" id="RHEA-COMP:13888"/>
        <dbReference type="Rhea" id="RHEA-COMP:13889"/>
        <dbReference type="ChEBI" id="CHEBI:15377"/>
        <dbReference type="ChEBI" id="CHEBI:15378"/>
        <dbReference type="ChEBI" id="CHEBI:28938"/>
        <dbReference type="ChEBI" id="CHEBI:65315"/>
        <dbReference type="ChEBI" id="CHEBI:82748"/>
        <dbReference type="EC" id="3.5.4.36"/>
    </reaction>
</comment>
<evidence type="ECO:0000256" key="7">
    <source>
        <dbReference type="ARBA" id="ARBA00022801"/>
    </source>
</evidence>
<comment type="function">
    <text evidence="10">Probable C to U editing enzyme whose physiological substrate is not yet known. Does not display detectable apoB mRNA editing. Has a low intrinsic cytidine deaminase activity. May play a role in the epigenetic regulation of gene expression through the process of active DNA demethylation.</text>
</comment>
<evidence type="ECO:0000256" key="2">
    <source>
        <dbReference type="ARBA" id="ARBA00006576"/>
    </source>
</evidence>
<dbReference type="PROSITE" id="PS51747">
    <property type="entry name" value="CYT_DCMP_DEAMINASES_2"/>
    <property type="match status" value="1"/>
</dbReference>
<dbReference type="GO" id="GO:0003723">
    <property type="term" value="F:RNA binding"/>
    <property type="evidence" value="ECO:0007669"/>
    <property type="project" value="TreeGrafter"/>
</dbReference>
<keyword evidence="5" id="KW-0507">mRNA processing</keyword>
<dbReference type="Gene3D" id="3.40.140.10">
    <property type="entry name" value="Cytidine Deaminase, domain 2"/>
    <property type="match status" value="1"/>
</dbReference>
<dbReference type="GO" id="GO:0016554">
    <property type="term" value="P:cytidine to uridine editing"/>
    <property type="evidence" value="ECO:0007669"/>
    <property type="project" value="TreeGrafter"/>
</dbReference>
<dbReference type="EMBL" id="JAHKSW010000015">
    <property type="protein sequence ID" value="KAG7323072.1"/>
    <property type="molecule type" value="Genomic_DNA"/>
</dbReference>